<dbReference type="PANTHER" id="PTHR42770">
    <property type="entry name" value="AMINO ACID TRANSPORTER-RELATED"/>
    <property type="match status" value="1"/>
</dbReference>
<keyword evidence="5 6" id="KW-0472">Membrane</keyword>
<dbReference type="RefSeq" id="WP_075713779.1">
    <property type="nucleotide sequence ID" value="NZ_MJIE01000001.1"/>
</dbReference>
<dbReference type="GO" id="GO:0006865">
    <property type="term" value="P:amino acid transport"/>
    <property type="evidence" value="ECO:0007669"/>
    <property type="project" value="InterPro"/>
</dbReference>
<keyword evidence="2" id="KW-0813">Transport</keyword>
<dbReference type="PANTHER" id="PTHR42770:SF7">
    <property type="entry name" value="MEMBRANE PROTEIN"/>
    <property type="match status" value="1"/>
</dbReference>
<evidence type="ECO:0000256" key="2">
    <source>
        <dbReference type="ARBA" id="ARBA00022448"/>
    </source>
</evidence>
<dbReference type="AlphaFoldDB" id="A0A1Q9JJF9"/>
<proteinExistence type="predicted"/>
<keyword evidence="3 6" id="KW-0812">Transmembrane</keyword>
<comment type="subcellular location">
    <subcellularLocation>
        <location evidence="1">Membrane</location>
        <topology evidence="1">Multi-pass membrane protein</topology>
    </subcellularLocation>
</comment>
<accession>A0A1Q9JJF9</accession>
<comment type="caution">
    <text evidence="8">The sequence shown here is derived from an EMBL/GenBank/DDBJ whole genome shotgun (WGS) entry which is preliminary data.</text>
</comment>
<dbReference type="Pfam" id="PF00324">
    <property type="entry name" value="AA_permease"/>
    <property type="match status" value="1"/>
</dbReference>
<evidence type="ECO:0000256" key="3">
    <source>
        <dbReference type="ARBA" id="ARBA00022692"/>
    </source>
</evidence>
<keyword evidence="4 6" id="KW-1133">Transmembrane helix</keyword>
<dbReference type="STRING" id="1261640.BHK98_09575"/>
<evidence type="ECO:0000256" key="6">
    <source>
        <dbReference type="SAM" id="Phobius"/>
    </source>
</evidence>
<dbReference type="PROSITE" id="PS00218">
    <property type="entry name" value="AMINO_ACID_PERMEASE_1"/>
    <property type="match status" value="1"/>
</dbReference>
<feature type="transmembrane region" description="Helical" evidence="6">
    <location>
        <begin position="276"/>
        <end position="302"/>
    </location>
</feature>
<dbReference type="InterPro" id="IPR004841">
    <property type="entry name" value="AA-permease/SLC12A_dom"/>
</dbReference>
<dbReference type="Gene3D" id="1.20.1740.10">
    <property type="entry name" value="Amino acid/polyamine transporter I"/>
    <property type="match status" value="1"/>
</dbReference>
<feature type="transmembrane region" description="Helical" evidence="6">
    <location>
        <begin position="428"/>
        <end position="446"/>
    </location>
</feature>
<evidence type="ECO:0000256" key="1">
    <source>
        <dbReference type="ARBA" id="ARBA00004141"/>
    </source>
</evidence>
<dbReference type="InterPro" id="IPR050367">
    <property type="entry name" value="APC_superfamily"/>
</dbReference>
<evidence type="ECO:0000256" key="4">
    <source>
        <dbReference type="ARBA" id="ARBA00022989"/>
    </source>
</evidence>
<feature type="transmembrane region" description="Helical" evidence="6">
    <location>
        <begin position="335"/>
        <end position="354"/>
    </location>
</feature>
<name>A0A1Q9JJF9_9FIRM</name>
<dbReference type="InterPro" id="IPR004840">
    <property type="entry name" value="Amino_acid_permease_CS"/>
</dbReference>
<feature type="domain" description="Amino acid permease/ SLC12A" evidence="7">
    <location>
        <begin position="27"/>
        <end position="421"/>
    </location>
</feature>
<dbReference type="OrthoDB" id="1806975at2"/>
<dbReference type="GO" id="GO:0016020">
    <property type="term" value="C:membrane"/>
    <property type="evidence" value="ECO:0007669"/>
    <property type="project" value="UniProtKB-SubCell"/>
</dbReference>
<feature type="transmembrane region" description="Helical" evidence="6">
    <location>
        <begin position="21"/>
        <end position="41"/>
    </location>
</feature>
<evidence type="ECO:0000256" key="5">
    <source>
        <dbReference type="ARBA" id="ARBA00023136"/>
    </source>
</evidence>
<feature type="transmembrane region" description="Helical" evidence="6">
    <location>
        <begin position="96"/>
        <end position="126"/>
    </location>
</feature>
<dbReference type="EMBL" id="MJIE01000001">
    <property type="protein sequence ID" value="OLR56294.1"/>
    <property type="molecule type" value="Genomic_DNA"/>
</dbReference>
<feature type="transmembrane region" description="Helical" evidence="6">
    <location>
        <begin position="132"/>
        <end position="155"/>
    </location>
</feature>
<dbReference type="GO" id="GO:0055085">
    <property type="term" value="P:transmembrane transport"/>
    <property type="evidence" value="ECO:0007669"/>
    <property type="project" value="InterPro"/>
</dbReference>
<feature type="transmembrane region" description="Helical" evidence="6">
    <location>
        <begin position="162"/>
        <end position="184"/>
    </location>
</feature>
<feature type="transmembrane region" description="Helical" evidence="6">
    <location>
        <begin position="53"/>
        <end position="75"/>
    </location>
</feature>
<organism evidence="8 9">
    <name type="scientific">Hornefia porci</name>
    <dbReference type="NCBI Taxonomy" id="2652292"/>
    <lineage>
        <taxon>Bacteria</taxon>
        <taxon>Bacillati</taxon>
        <taxon>Bacillota</taxon>
        <taxon>Clostridia</taxon>
        <taxon>Peptostreptococcales</taxon>
        <taxon>Anaerovoracaceae</taxon>
        <taxon>Hornefia</taxon>
    </lineage>
</organism>
<keyword evidence="9" id="KW-1185">Reference proteome</keyword>
<evidence type="ECO:0000259" key="7">
    <source>
        <dbReference type="Pfam" id="PF00324"/>
    </source>
</evidence>
<feature type="transmembrane region" description="Helical" evidence="6">
    <location>
        <begin position="404"/>
        <end position="422"/>
    </location>
</feature>
<evidence type="ECO:0000313" key="9">
    <source>
        <dbReference type="Proteomes" id="UP000187404"/>
    </source>
</evidence>
<reference evidence="8 9" key="1">
    <citation type="journal article" date="2016" name="Appl. Environ. Microbiol.">
        <title>Function and Phylogeny of Bacterial Butyryl Coenzyme A:Acetate Transferases and Their Diversity in the Proximal Colon of Swine.</title>
        <authorList>
            <person name="Trachsel J."/>
            <person name="Bayles D.O."/>
            <person name="Looft T."/>
            <person name="Levine U.Y."/>
            <person name="Allen H.K."/>
        </authorList>
    </citation>
    <scope>NUCLEOTIDE SEQUENCE [LARGE SCALE GENOMIC DNA]</scope>
    <source>
        <strain evidence="8 9">68-3-10</strain>
    </source>
</reference>
<dbReference type="PIRSF" id="PIRSF006060">
    <property type="entry name" value="AA_transporter"/>
    <property type="match status" value="1"/>
</dbReference>
<dbReference type="Proteomes" id="UP000187404">
    <property type="component" value="Unassembled WGS sequence"/>
</dbReference>
<feature type="transmembrane region" description="Helical" evidence="6">
    <location>
        <begin position="204"/>
        <end position="222"/>
    </location>
</feature>
<feature type="transmembrane region" description="Helical" evidence="6">
    <location>
        <begin position="366"/>
        <end position="383"/>
    </location>
</feature>
<feature type="transmembrane region" description="Helical" evidence="6">
    <location>
        <begin position="234"/>
        <end position="256"/>
    </location>
</feature>
<sequence>MSEVAVKAVKEDTTLKKGMSFWQIWAFGVGSVVGDGLFIYLGQGVQTGGPVAILAVAFAGFMQMAIMLAMGELAVGMPSAGAMTFWCSKYLNRFCGLFAGMTFSVSWIVFGGSTSIALGTIMAYWAPIGGQAFATLFWAVIWWSVFAVLNIAGVSIASNVQLFLVVVLVGIMAVFGIAGVVHGLNMDNFTPFAPFGFKGFANTIPIACFAFMGAATICTCGNECRDPRDLGKSLFWASLTFIIVYCLAMVVVIGAVNWKDQSLDVSLFTLAAKTLWGPVGGTILNIAAWIAAATCLISGSLYTPSRVFFGMAEVGYMPKVFAKVNSRTRTPVRGLVIIWACGMILILAGAKWGASLVYTTLVNQGVVAWTLGWILAIIAGIKYRRKLRTQGVKDIKAHIGWKQPLYPVTPIIALASSVYLLYLCLNGVVAIVGMCIWLAAFCLYYWRIKTKVRAGELSEDVYF</sequence>
<evidence type="ECO:0000313" key="8">
    <source>
        <dbReference type="EMBL" id="OLR56294.1"/>
    </source>
</evidence>
<gene>
    <name evidence="8" type="ORF">BHK98_09575</name>
</gene>
<protein>
    <recommendedName>
        <fullName evidence="7">Amino acid permease/ SLC12A domain-containing protein</fullName>
    </recommendedName>
</protein>